<evidence type="ECO:0000313" key="2">
    <source>
        <dbReference type="EMBL" id="SVD42370.1"/>
    </source>
</evidence>
<dbReference type="AlphaFoldDB" id="A0A382V7G0"/>
<feature type="region of interest" description="Disordered" evidence="1">
    <location>
        <begin position="1"/>
        <end position="24"/>
    </location>
</feature>
<reference evidence="2" key="1">
    <citation type="submission" date="2018-05" db="EMBL/GenBank/DDBJ databases">
        <authorList>
            <person name="Lanie J.A."/>
            <person name="Ng W.-L."/>
            <person name="Kazmierczak K.M."/>
            <person name="Andrzejewski T.M."/>
            <person name="Davidsen T.M."/>
            <person name="Wayne K.J."/>
            <person name="Tettelin H."/>
            <person name="Glass J.I."/>
            <person name="Rusch D."/>
            <person name="Podicherti R."/>
            <person name="Tsui H.-C.T."/>
            <person name="Winkler M.E."/>
        </authorList>
    </citation>
    <scope>NUCLEOTIDE SEQUENCE</scope>
</reference>
<evidence type="ECO:0000256" key="1">
    <source>
        <dbReference type="SAM" id="MobiDB-lite"/>
    </source>
</evidence>
<dbReference type="EMBL" id="UINC01149728">
    <property type="protein sequence ID" value="SVD42370.1"/>
    <property type="molecule type" value="Genomic_DNA"/>
</dbReference>
<accession>A0A382V7G0</accession>
<protein>
    <submittedName>
        <fullName evidence="2">Uncharacterized protein</fullName>
    </submittedName>
</protein>
<feature type="non-terminal residue" evidence="2">
    <location>
        <position position="1"/>
    </location>
</feature>
<proteinExistence type="predicted"/>
<organism evidence="2">
    <name type="scientific">marine metagenome</name>
    <dbReference type="NCBI Taxonomy" id="408172"/>
    <lineage>
        <taxon>unclassified sequences</taxon>
        <taxon>metagenomes</taxon>
        <taxon>ecological metagenomes</taxon>
    </lineage>
</organism>
<sequence length="24" mass="2786">PPLHQGVEPRRPQAGVELQRRPHM</sequence>
<feature type="non-terminal residue" evidence="2">
    <location>
        <position position="24"/>
    </location>
</feature>
<name>A0A382V7G0_9ZZZZ</name>
<gene>
    <name evidence="2" type="ORF">METZ01_LOCUS395224</name>
</gene>